<organism evidence="1 3">
    <name type="scientific">Rotaria sordida</name>
    <dbReference type="NCBI Taxonomy" id="392033"/>
    <lineage>
        <taxon>Eukaryota</taxon>
        <taxon>Metazoa</taxon>
        <taxon>Spiralia</taxon>
        <taxon>Gnathifera</taxon>
        <taxon>Rotifera</taxon>
        <taxon>Eurotatoria</taxon>
        <taxon>Bdelloidea</taxon>
        <taxon>Philodinida</taxon>
        <taxon>Philodinidae</taxon>
        <taxon>Rotaria</taxon>
    </lineage>
</organism>
<evidence type="ECO:0000313" key="3">
    <source>
        <dbReference type="Proteomes" id="UP000663854"/>
    </source>
</evidence>
<proteinExistence type="predicted"/>
<reference evidence="1" key="1">
    <citation type="submission" date="2021-02" db="EMBL/GenBank/DDBJ databases">
        <authorList>
            <person name="Nowell W R."/>
        </authorList>
    </citation>
    <scope>NUCLEOTIDE SEQUENCE</scope>
</reference>
<protein>
    <submittedName>
        <fullName evidence="1">Uncharacterized protein</fullName>
    </submittedName>
</protein>
<accession>A0A815JFG3</accession>
<feature type="non-terminal residue" evidence="1">
    <location>
        <position position="56"/>
    </location>
</feature>
<keyword evidence="4" id="KW-1185">Reference proteome</keyword>
<comment type="caution">
    <text evidence="1">The sequence shown here is derived from an EMBL/GenBank/DDBJ whole genome shotgun (WGS) entry which is preliminary data.</text>
</comment>
<sequence length="56" mass="6260">MVGTCFKKGGRFEESFKPLQESAEIVWNAILTTSAKQPIDFITSFGSPSKFGMDIW</sequence>
<evidence type="ECO:0000313" key="1">
    <source>
        <dbReference type="EMBL" id="CAF1377218.1"/>
    </source>
</evidence>
<dbReference type="AlphaFoldDB" id="A0A815JFG3"/>
<dbReference type="Proteomes" id="UP000663870">
    <property type="component" value="Unassembled WGS sequence"/>
</dbReference>
<evidence type="ECO:0000313" key="4">
    <source>
        <dbReference type="Proteomes" id="UP000663870"/>
    </source>
</evidence>
<dbReference type="EMBL" id="CAJNOL010006144">
    <property type="protein sequence ID" value="CAF1614505.1"/>
    <property type="molecule type" value="Genomic_DNA"/>
</dbReference>
<dbReference type="Proteomes" id="UP000663854">
    <property type="component" value="Unassembled WGS sequence"/>
</dbReference>
<name>A0A815JFG3_9BILA</name>
<evidence type="ECO:0000313" key="2">
    <source>
        <dbReference type="EMBL" id="CAF1614505.1"/>
    </source>
</evidence>
<dbReference type="EMBL" id="CAJNOH010004697">
    <property type="protein sequence ID" value="CAF1377218.1"/>
    <property type="molecule type" value="Genomic_DNA"/>
</dbReference>
<gene>
    <name evidence="2" type="ORF">JXQ802_LOCUS49794</name>
    <name evidence="1" type="ORF">PYM288_LOCUS33666</name>
</gene>